<evidence type="ECO:0000313" key="2">
    <source>
        <dbReference type="EMBL" id="KAK4606017.1"/>
    </source>
</evidence>
<reference evidence="2 3" key="1">
    <citation type="journal article" date="2023" name="G3 (Bethesda)">
        <title>A haplotype-resolved chromosome-scale genome for Quercus rubra L. provides insights into the genetics of adaptive traits for red oak species.</title>
        <authorList>
            <person name="Kapoor B."/>
            <person name="Jenkins J."/>
            <person name="Schmutz J."/>
            <person name="Zhebentyayeva T."/>
            <person name="Kuelheim C."/>
            <person name="Coggeshall M."/>
            <person name="Heim C."/>
            <person name="Lasky J.R."/>
            <person name="Leites L."/>
            <person name="Islam-Faridi N."/>
            <person name="Romero-Severson J."/>
            <person name="DeLeo V.L."/>
            <person name="Lucas S.M."/>
            <person name="Lazic D."/>
            <person name="Gailing O."/>
            <person name="Carlson J."/>
            <person name="Staton M."/>
        </authorList>
    </citation>
    <scope>NUCLEOTIDE SEQUENCE [LARGE SCALE GENOMIC DNA]</scope>
    <source>
        <strain evidence="2">Pseudo-F2</strain>
    </source>
</reference>
<accession>A0AAN7G8A2</accession>
<dbReference type="EMBL" id="JAXUIC010000001">
    <property type="protein sequence ID" value="KAK4606017.1"/>
    <property type="molecule type" value="Genomic_DNA"/>
</dbReference>
<dbReference type="InterPro" id="IPR026960">
    <property type="entry name" value="RVT-Znf"/>
</dbReference>
<comment type="caution">
    <text evidence="2">The sequence shown here is derived from an EMBL/GenBank/DDBJ whole genome shotgun (WGS) entry which is preliminary data.</text>
</comment>
<evidence type="ECO:0000313" key="3">
    <source>
        <dbReference type="Proteomes" id="UP001324115"/>
    </source>
</evidence>
<dbReference type="Proteomes" id="UP001324115">
    <property type="component" value="Unassembled WGS sequence"/>
</dbReference>
<sequence>MGFKDLANFNDALLAKQAWRLLHNKNSLFYRVFKPKFFPDFSISEATESTSGSHAWRSILVGRDEILLGARWRDGCGESITVWNDAWLPSLEHPKILSQVIPGFEDAKVSDLINPTSRRWATDLIHGLFHPDEVDLILSISLSHLPTEDKVIWPFNSSGVFSIKSGTKFLKKETNLLAPRSSQAQDNDIWKRIWRLSVPNKVRNFLWRDCHNTIPVKQSLWKRKLLSDDICEQCRSSSETIFHALWECPKIAECLEQNFTILKLNPT</sequence>
<keyword evidence="3" id="KW-1185">Reference proteome</keyword>
<proteinExistence type="predicted"/>
<organism evidence="2 3">
    <name type="scientific">Quercus rubra</name>
    <name type="common">Northern red oak</name>
    <name type="synonym">Quercus borealis</name>
    <dbReference type="NCBI Taxonomy" id="3512"/>
    <lineage>
        <taxon>Eukaryota</taxon>
        <taxon>Viridiplantae</taxon>
        <taxon>Streptophyta</taxon>
        <taxon>Embryophyta</taxon>
        <taxon>Tracheophyta</taxon>
        <taxon>Spermatophyta</taxon>
        <taxon>Magnoliopsida</taxon>
        <taxon>eudicotyledons</taxon>
        <taxon>Gunneridae</taxon>
        <taxon>Pentapetalae</taxon>
        <taxon>rosids</taxon>
        <taxon>fabids</taxon>
        <taxon>Fagales</taxon>
        <taxon>Fagaceae</taxon>
        <taxon>Quercus</taxon>
    </lineage>
</organism>
<gene>
    <name evidence="2" type="ORF">RGQ29_000345</name>
</gene>
<evidence type="ECO:0000259" key="1">
    <source>
        <dbReference type="Pfam" id="PF13966"/>
    </source>
</evidence>
<dbReference type="AlphaFoldDB" id="A0AAN7G8A2"/>
<feature type="domain" description="Reverse transcriptase zinc-binding" evidence="1">
    <location>
        <begin position="183"/>
        <end position="251"/>
    </location>
</feature>
<name>A0AAN7G8A2_QUERU</name>
<dbReference type="Pfam" id="PF13966">
    <property type="entry name" value="zf-RVT"/>
    <property type="match status" value="1"/>
</dbReference>
<protein>
    <recommendedName>
        <fullName evidence="1">Reverse transcriptase zinc-binding domain-containing protein</fullName>
    </recommendedName>
</protein>